<evidence type="ECO:0000313" key="3">
    <source>
        <dbReference type="EMBL" id="EGL42067.1"/>
    </source>
</evidence>
<feature type="signal peptide" evidence="1">
    <location>
        <begin position="1"/>
        <end position="23"/>
    </location>
</feature>
<reference evidence="3 4" key="1">
    <citation type="submission" date="2011-04" db="EMBL/GenBank/DDBJ databases">
        <authorList>
            <person name="Harkins D.M."/>
            <person name="Madupu R."/>
            <person name="Durkin A.S."/>
            <person name="Torralba M."/>
            <person name="Methe B."/>
            <person name="Sutton G.G."/>
            <person name="Nelson K.E."/>
        </authorList>
    </citation>
    <scope>NUCLEOTIDE SEQUENCE [LARGE SCALE GENOMIC DNA]</scope>
    <source>
        <strain evidence="3 4">UPII 199-6</strain>
    </source>
</reference>
<dbReference type="PANTHER" id="PTHR43308">
    <property type="entry name" value="OUTER MEMBRANE PROTEIN ALPHA-RELATED"/>
    <property type="match status" value="1"/>
</dbReference>
<dbReference type="EMBL" id="AFIJ01000007">
    <property type="protein sequence ID" value="EGL42067.1"/>
    <property type="molecule type" value="Genomic_DNA"/>
</dbReference>
<gene>
    <name evidence="3" type="ORF">HMPREF1039_0275</name>
</gene>
<evidence type="ECO:0000313" key="4">
    <source>
        <dbReference type="Proteomes" id="UP000004018"/>
    </source>
</evidence>
<feature type="chain" id="PRO_5047003939" description="SLH domain-containing protein" evidence="1">
    <location>
        <begin position="24"/>
        <end position="477"/>
    </location>
</feature>
<dbReference type="PROSITE" id="PS51272">
    <property type="entry name" value="SLH"/>
    <property type="match status" value="1"/>
</dbReference>
<feature type="domain" description="SLH" evidence="2">
    <location>
        <begin position="23"/>
        <end position="86"/>
    </location>
</feature>
<dbReference type="Proteomes" id="UP000004018">
    <property type="component" value="Unassembled WGS sequence"/>
</dbReference>
<evidence type="ECO:0000256" key="1">
    <source>
        <dbReference type="SAM" id="SignalP"/>
    </source>
</evidence>
<dbReference type="RefSeq" id="WP_007390528.1">
    <property type="nucleotide sequence ID" value="NZ_AFIJ01000007.1"/>
</dbReference>
<accession>A0ABN0D371</accession>
<comment type="caution">
    <text evidence="3">The sequence shown here is derived from an EMBL/GenBank/DDBJ whole genome shotgun (WGS) entry which is preliminary data.</text>
</comment>
<dbReference type="PANTHER" id="PTHR43308:SF1">
    <property type="entry name" value="OUTER MEMBRANE PROTEIN ALPHA"/>
    <property type="match status" value="1"/>
</dbReference>
<dbReference type="InterPro" id="IPR001119">
    <property type="entry name" value="SLH_dom"/>
</dbReference>
<protein>
    <recommendedName>
        <fullName evidence="2">SLH domain-containing protein</fullName>
    </recommendedName>
</protein>
<name>A0ABN0D371_9FIRM</name>
<dbReference type="InterPro" id="IPR051465">
    <property type="entry name" value="Cell_Envelope_Struct_Comp"/>
</dbReference>
<keyword evidence="4" id="KW-1185">Reference proteome</keyword>
<dbReference type="Pfam" id="PF00395">
    <property type="entry name" value="SLH"/>
    <property type="match status" value="1"/>
</dbReference>
<evidence type="ECO:0000259" key="2">
    <source>
        <dbReference type="PROSITE" id="PS51272"/>
    </source>
</evidence>
<sequence>MKKTKILAALAATMAVGATCAFAANPFADVPADSWAYQSVVTLANSGILQGVDGTHFQGNRNITRYEAAEITAKAMAHADRANAQQRAIINKLANEFAGELNTLGVRVANLEDQVGTVKFSGGFKGTYIHHGANTTELDINNYKKPAAAPKESEKWMSVQDIYAKKDTLTDPKYAASVRRATDNVEKKRDKNTAVQGDASYSYEAKLQATAKVSDKIQAAFGFKYTDEFKNSEQAEASHAYVNVANVQAAVTDRVSVLAGRHELTLGQGYIYDDVAEGAAVQYAGKTADFSAGYAKLKEAKNYKLAYVQAKATVCDRAAVGAYYGHVVVPGASKEISTQVYGASLQAKVSDKVQALVSYEKYHVYDTNNKKTTDSAAVRYGKVMYGNADFATPKSWDIWVDYLNTDKFSIPVSGDWRIYNLKNNASTSWGIGVDYVFAKNAKLEIKQTLASKKKTEPVQGAKVKFAETTKAQLVFVF</sequence>
<keyword evidence="1" id="KW-0732">Signal</keyword>
<proteinExistence type="predicted"/>
<organism evidence="3 4">
    <name type="scientific">Megasphaera lornae</name>
    <dbReference type="NCBI Taxonomy" id="1000568"/>
    <lineage>
        <taxon>Bacteria</taxon>
        <taxon>Bacillati</taxon>
        <taxon>Bacillota</taxon>
        <taxon>Negativicutes</taxon>
        <taxon>Veillonellales</taxon>
        <taxon>Veillonellaceae</taxon>
        <taxon>Megasphaera</taxon>
    </lineage>
</organism>